<dbReference type="InterPro" id="IPR015526">
    <property type="entry name" value="Frizzled/SFRP"/>
</dbReference>
<feature type="disulfide bond" evidence="3">
    <location>
        <begin position="12"/>
        <end position="58"/>
    </location>
</feature>
<sequence>MNCSPPITVPMCQGLYYSETMFPNLLGHSSQREASIQMSFFNSIVQTFCVVDIRLFLCNVYAPKCVRGEVQRPCRSFCRRAREGCGHLMEQLNVPWPQELRCENFPTENCITVRQEAGIVN</sequence>
<protein>
    <recommendedName>
        <fullName evidence="4">FZ domain-containing protein</fullName>
    </recommendedName>
</protein>
<evidence type="ECO:0000313" key="5">
    <source>
        <dbReference type="Ensembl" id="ENSNMLP00000008842.1"/>
    </source>
</evidence>
<feature type="disulfide bond" evidence="3">
    <location>
        <begin position="78"/>
        <end position="102"/>
    </location>
</feature>
<organism evidence="5 6">
    <name type="scientific">Neogobius melanostomus</name>
    <name type="common">round goby</name>
    <dbReference type="NCBI Taxonomy" id="47308"/>
    <lineage>
        <taxon>Eukaryota</taxon>
        <taxon>Metazoa</taxon>
        <taxon>Chordata</taxon>
        <taxon>Craniata</taxon>
        <taxon>Vertebrata</taxon>
        <taxon>Euteleostomi</taxon>
        <taxon>Actinopterygii</taxon>
        <taxon>Neopterygii</taxon>
        <taxon>Teleostei</taxon>
        <taxon>Neoteleostei</taxon>
        <taxon>Acanthomorphata</taxon>
        <taxon>Gobiaria</taxon>
        <taxon>Gobiiformes</taxon>
        <taxon>Gobioidei</taxon>
        <taxon>Gobiidae</taxon>
        <taxon>Benthophilinae</taxon>
        <taxon>Neogobiini</taxon>
        <taxon>Neogobius</taxon>
    </lineage>
</organism>
<dbReference type="GO" id="GO:0042813">
    <property type="term" value="F:Wnt receptor activity"/>
    <property type="evidence" value="ECO:0007669"/>
    <property type="project" value="TreeGrafter"/>
</dbReference>
<dbReference type="Proteomes" id="UP000694523">
    <property type="component" value="Unplaced"/>
</dbReference>
<keyword evidence="2 3" id="KW-1015">Disulfide bond</keyword>
<dbReference type="InterPro" id="IPR020067">
    <property type="entry name" value="Frizzled_dom"/>
</dbReference>
<reference evidence="5" key="2">
    <citation type="submission" date="2025-09" db="UniProtKB">
        <authorList>
            <consortium name="Ensembl"/>
        </authorList>
    </citation>
    <scope>IDENTIFICATION</scope>
</reference>
<dbReference type="PANTHER" id="PTHR11309">
    <property type="entry name" value="FRIZZLED"/>
    <property type="match status" value="1"/>
</dbReference>
<keyword evidence="6" id="KW-1185">Reference proteome</keyword>
<dbReference type="GO" id="GO:0035567">
    <property type="term" value="P:non-canonical Wnt signaling pathway"/>
    <property type="evidence" value="ECO:0007669"/>
    <property type="project" value="TreeGrafter"/>
</dbReference>
<dbReference type="Ensembl" id="ENSNMLT00000010026.1">
    <property type="protein sequence ID" value="ENSNMLP00000008842.1"/>
    <property type="gene ID" value="ENSNMLG00000006215.1"/>
</dbReference>
<dbReference type="GO" id="GO:0060070">
    <property type="term" value="P:canonical Wnt signaling pathway"/>
    <property type="evidence" value="ECO:0007669"/>
    <property type="project" value="TreeGrafter"/>
</dbReference>
<dbReference type="GO" id="GO:0017147">
    <property type="term" value="F:Wnt-protein binding"/>
    <property type="evidence" value="ECO:0007669"/>
    <property type="project" value="TreeGrafter"/>
</dbReference>
<feature type="domain" description="FZ" evidence="4">
    <location>
        <begin position="1"/>
        <end position="113"/>
    </location>
</feature>
<dbReference type="Gene3D" id="1.10.2000.10">
    <property type="entry name" value="Frizzled cysteine-rich domain"/>
    <property type="match status" value="1"/>
</dbReference>
<evidence type="ECO:0000313" key="6">
    <source>
        <dbReference type="Proteomes" id="UP000694523"/>
    </source>
</evidence>
<dbReference type="SMART" id="SM00063">
    <property type="entry name" value="FRI"/>
    <property type="match status" value="1"/>
</dbReference>
<comment type="caution">
    <text evidence="3">Lacks conserved residue(s) required for the propagation of feature annotation.</text>
</comment>
<dbReference type="SUPFAM" id="SSF63501">
    <property type="entry name" value="Frizzled cysteine-rich domain"/>
    <property type="match status" value="1"/>
</dbReference>
<evidence type="ECO:0000256" key="2">
    <source>
        <dbReference type="ARBA" id="ARBA00023157"/>
    </source>
</evidence>
<accession>A0A8C6SQY6</accession>
<dbReference type="InterPro" id="IPR036790">
    <property type="entry name" value="Frizzled_dom_sf"/>
</dbReference>
<dbReference type="GO" id="GO:0005886">
    <property type="term" value="C:plasma membrane"/>
    <property type="evidence" value="ECO:0007669"/>
    <property type="project" value="TreeGrafter"/>
</dbReference>
<dbReference type="Pfam" id="PF01392">
    <property type="entry name" value="Fz"/>
    <property type="match status" value="1"/>
</dbReference>
<evidence type="ECO:0000259" key="4">
    <source>
        <dbReference type="PROSITE" id="PS50038"/>
    </source>
</evidence>
<proteinExistence type="predicted"/>
<evidence type="ECO:0000256" key="3">
    <source>
        <dbReference type="PROSITE-ProRule" id="PRU00090"/>
    </source>
</evidence>
<reference evidence="5" key="1">
    <citation type="submission" date="2025-08" db="UniProtKB">
        <authorList>
            <consortium name="Ensembl"/>
        </authorList>
    </citation>
    <scope>IDENTIFICATION</scope>
</reference>
<name>A0A8C6SQY6_9GOBI</name>
<evidence type="ECO:0000256" key="1">
    <source>
        <dbReference type="ARBA" id="ARBA00022473"/>
    </source>
</evidence>
<dbReference type="AlphaFoldDB" id="A0A8C6SQY6"/>
<dbReference type="PROSITE" id="PS50038">
    <property type="entry name" value="FZ"/>
    <property type="match status" value="1"/>
</dbReference>
<keyword evidence="1" id="KW-0217">Developmental protein</keyword>